<dbReference type="GO" id="GO:0003677">
    <property type="term" value="F:DNA binding"/>
    <property type="evidence" value="ECO:0007669"/>
    <property type="project" value="InterPro"/>
</dbReference>
<sequence>MQARHRVTLVSSIALVGPDGPILAGKKRALALLVYLLQSPPHRETRAHLAALLWQDKSAAQTMSSLRQTLLDIRRAIPDGSGPVEIGRQDIVLSPTEFETDFDEIIAAARLGDVSPDLLGRQALCDRLLEEFIGISDAYDQWIAEFRATAEARLKAALSEVAADTGKPADARIDAARALIQLDPFSEEGCRWLMQIYAERGETGAALQAYAALYDRLDDELGMEPSEQTQDLAVRIKTGGIAPPAPAPVPASPIMQPMQSGAPKIAVMPFRNLGPDDAPDFLLQGIADDIVCMMATLRDVQVISTNSTGFVQTDYPHGAAEALGAQYAVLGSIRATRGRFHLSAQLVELSNKVVHWARAYSAEQATLFDVQADIARSIANTLVPSLHGVELRRTFGAKPGDLTAYHLTLHARDLAFALREDTFTEARDLLQTAITRDPTFAPAHVALADWYSVLLGQGWSQQSDQDVRALELAASDAVRLSGDSGRALALYAHNRTIYRREAQRSAGVVRQALELAPSDSETLMWSVPTLTYSGNVGQAVDNANAAISLSPRDPYLFRYEHFLAMALYAQGDISDAANAAKRSYDLNPGYTSNLRLTVAALWEAGRADEARALAQEAIQRDPAFRVERFLPNQPFHEQQIGQRYAQSLTKAGIPE</sequence>
<keyword evidence="3" id="KW-1185">Reference proteome</keyword>
<dbReference type="Gene3D" id="3.40.50.10070">
    <property type="entry name" value="TolB, N-terminal domain"/>
    <property type="match status" value="1"/>
</dbReference>
<feature type="domain" description="Bacterial transcriptional activator" evidence="1">
    <location>
        <begin position="100"/>
        <end position="237"/>
    </location>
</feature>
<proteinExistence type="predicted"/>
<reference evidence="3" key="1">
    <citation type="submission" date="2018-03" db="EMBL/GenBank/DDBJ databases">
        <authorList>
            <person name="Rodrigo-Torres L."/>
            <person name="Arahal R. D."/>
            <person name="Lucena T."/>
        </authorList>
    </citation>
    <scope>NUCLEOTIDE SEQUENCE [LARGE SCALE GENOMIC DNA]</scope>
    <source>
        <strain evidence="3">CECT 8871</strain>
    </source>
</reference>
<dbReference type="Gene3D" id="1.10.10.10">
    <property type="entry name" value="Winged helix-like DNA-binding domain superfamily/Winged helix DNA-binding domain"/>
    <property type="match status" value="1"/>
</dbReference>
<dbReference type="AlphaFoldDB" id="A0A2R8B0N5"/>
<dbReference type="RefSeq" id="WP_181389526.1">
    <property type="nucleotide sequence ID" value="NZ_OMOJ01000015.1"/>
</dbReference>
<evidence type="ECO:0000313" key="2">
    <source>
        <dbReference type="EMBL" id="SPF81855.1"/>
    </source>
</evidence>
<accession>A0A2R8B0N5</accession>
<name>A0A2R8B0N5_9RHOB</name>
<organism evidence="2 3">
    <name type="scientific">Pseudoprimorskyibacter insulae</name>
    <dbReference type="NCBI Taxonomy" id="1695997"/>
    <lineage>
        <taxon>Bacteria</taxon>
        <taxon>Pseudomonadati</taxon>
        <taxon>Pseudomonadota</taxon>
        <taxon>Alphaproteobacteria</taxon>
        <taxon>Rhodobacterales</taxon>
        <taxon>Paracoccaceae</taxon>
        <taxon>Pseudoprimorskyibacter</taxon>
    </lineage>
</organism>
<dbReference type="GO" id="GO:0006355">
    <property type="term" value="P:regulation of DNA-templated transcription"/>
    <property type="evidence" value="ECO:0007669"/>
    <property type="project" value="InterPro"/>
</dbReference>
<dbReference type="InterPro" id="IPR005158">
    <property type="entry name" value="BTAD"/>
</dbReference>
<gene>
    <name evidence="2" type="ORF">PRI8871_03681</name>
</gene>
<dbReference type="InterPro" id="IPR011990">
    <property type="entry name" value="TPR-like_helical_dom_sf"/>
</dbReference>
<dbReference type="SUPFAM" id="SSF46894">
    <property type="entry name" value="C-terminal effector domain of the bipartite response regulators"/>
    <property type="match status" value="1"/>
</dbReference>
<dbReference type="Proteomes" id="UP000244904">
    <property type="component" value="Unassembled WGS sequence"/>
</dbReference>
<dbReference type="SUPFAM" id="SSF48452">
    <property type="entry name" value="TPR-like"/>
    <property type="match status" value="2"/>
</dbReference>
<dbReference type="InterPro" id="IPR051677">
    <property type="entry name" value="AfsR-DnrI-RedD_regulator"/>
</dbReference>
<dbReference type="Gene3D" id="1.25.40.10">
    <property type="entry name" value="Tetratricopeptide repeat domain"/>
    <property type="match status" value="2"/>
</dbReference>
<evidence type="ECO:0000259" key="1">
    <source>
        <dbReference type="SMART" id="SM01043"/>
    </source>
</evidence>
<protein>
    <recommendedName>
        <fullName evidence="1">Bacterial transcriptional activator domain-containing protein</fullName>
    </recommendedName>
</protein>
<dbReference type="InterPro" id="IPR016032">
    <property type="entry name" value="Sig_transdc_resp-reg_C-effctor"/>
</dbReference>
<dbReference type="EMBL" id="OMOJ01000015">
    <property type="protein sequence ID" value="SPF81855.1"/>
    <property type="molecule type" value="Genomic_DNA"/>
</dbReference>
<dbReference type="Pfam" id="PF03704">
    <property type="entry name" value="BTAD"/>
    <property type="match status" value="1"/>
</dbReference>
<dbReference type="PANTHER" id="PTHR35807">
    <property type="entry name" value="TRANSCRIPTIONAL REGULATOR REDD-RELATED"/>
    <property type="match status" value="1"/>
</dbReference>
<dbReference type="SMART" id="SM01043">
    <property type="entry name" value="BTAD"/>
    <property type="match status" value="1"/>
</dbReference>
<dbReference type="InterPro" id="IPR036388">
    <property type="entry name" value="WH-like_DNA-bd_sf"/>
</dbReference>
<evidence type="ECO:0000313" key="3">
    <source>
        <dbReference type="Proteomes" id="UP000244904"/>
    </source>
</evidence>